<dbReference type="RefSeq" id="XP_064720292.1">
    <property type="nucleotide sequence ID" value="XM_064864220.1"/>
</dbReference>
<sequence>MSLFELAAVQQSRASLYNSYSCKRPYNYRADDTLERYALHSPLSRSNFKSIHQLVFCQERAATCHDIFKHHCDPRLESLSCSRRSHCFWFRPFFNRFQHSPLSKFSEPINLRLHNHTRSPPSSFSFDDVLYHLCIV</sequence>
<gene>
    <name evidence="1" type="ORF">IAS62_002356</name>
</gene>
<dbReference type="GeneID" id="89989129"/>
<organism evidence="1 2">
    <name type="scientific">Cryptococcus decagattii</name>
    <dbReference type="NCBI Taxonomy" id="1859122"/>
    <lineage>
        <taxon>Eukaryota</taxon>
        <taxon>Fungi</taxon>
        <taxon>Dikarya</taxon>
        <taxon>Basidiomycota</taxon>
        <taxon>Agaricomycotina</taxon>
        <taxon>Tremellomycetes</taxon>
        <taxon>Tremellales</taxon>
        <taxon>Cryptococcaceae</taxon>
        <taxon>Cryptococcus</taxon>
        <taxon>Cryptococcus gattii species complex</taxon>
    </lineage>
</organism>
<keyword evidence="2" id="KW-1185">Reference proteome</keyword>
<dbReference type="Proteomes" id="UP001432216">
    <property type="component" value="Chromosome 4"/>
</dbReference>
<evidence type="ECO:0000313" key="2">
    <source>
        <dbReference type="Proteomes" id="UP001432216"/>
    </source>
</evidence>
<dbReference type="EMBL" id="CP143809">
    <property type="protein sequence ID" value="WVO21053.1"/>
    <property type="molecule type" value="Genomic_DNA"/>
</dbReference>
<accession>A0ABZ2ARB8</accession>
<proteinExistence type="predicted"/>
<reference evidence="1 2" key="1">
    <citation type="submission" date="2024-01" db="EMBL/GenBank/DDBJ databases">
        <title>Comparative genomics of Cryptococcus and Kwoniella reveals pathogenesis evolution and contrasting modes of karyotype evolution via chromosome fusion or intercentromeric recombination.</title>
        <authorList>
            <person name="Coelho M.A."/>
            <person name="David-Palma M."/>
            <person name="Shea T."/>
            <person name="Bowers K."/>
            <person name="McGinley-Smith S."/>
            <person name="Mohammad A.W."/>
            <person name="Gnirke A."/>
            <person name="Yurkov A.M."/>
            <person name="Nowrousian M."/>
            <person name="Sun S."/>
            <person name="Cuomo C.A."/>
            <person name="Heitman J."/>
        </authorList>
    </citation>
    <scope>NUCLEOTIDE SEQUENCE [LARGE SCALE GENOMIC DNA]</scope>
    <source>
        <strain evidence="1 2">7685027</strain>
    </source>
</reference>
<name>A0ABZ2ARB8_9TREE</name>
<protein>
    <submittedName>
        <fullName evidence="1">Uncharacterized protein</fullName>
    </submittedName>
</protein>
<evidence type="ECO:0000313" key="1">
    <source>
        <dbReference type="EMBL" id="WVO21053.1"/>
    </source>
</evidence>